<evidence type="ECO:0000313" key="2">
    <source>
        <dbReference type="Proteomes" id="UP001301769"/>
    </source>
</evidence>
<comment type="caution">
    <text evidence="1">The sequence shown here is derived from an EMBL/GenBank/DDBJ whole genome shotgun (WGS) entry which is preliminary data.</text>
</comment>
<protein>
    <submittedName>
        <fullName evidence="1">Uncharacterized protein</fullName>
    </submittedName>
</protein>
<sequence>MANTRAVQDEVIDLYEVLEVSPFATLDELMQAGRRKVQEIANPDSGLSLSDRARTHDLVKIAMIVLVDRLESRIGYDISRMMSRGELALDQIPVPRQDYPSADVAKLRFKMVWRTLRQTLHALLVAYDIAMEEHVLERGGDRKRFVKCSRVDEMDLALDQMYIFAAHVTLDLRKSHRAMMLIDRMGDSAWAQGIIDPMVDAETGEPTLARRTLKELQVMEEQKRKRFTLQIARALVKVDSYIERFQYEGKVLKILSHLKY</sequence>
<dbReference type="Proteomes" id="UP001301769">
    <property type="component" value="Unassembled WGS sequence"/>
</dbReference>
<proteinExistence type="predicted"/>
<reference evidence="1" key="1">
    <citation type="journal article" date="2023" name="Mol. Phylogenet. Evol.">
        <title>Genome-scale phylogeny and comparative genomics of the fungal order Sordariales.</title>
        <authorList>
            <person name="Hensen N."/>
            <person name="Bonometti L."/>
            <person name="Westerberg I."/>
            <person name="Brannstrom I.O."/>
            <person name="Guillou S."/>
            <person name="Cros-Aarteil S."/>
            <person name="Calhoun S."/>
            <person name="Haridas S."/>
            <person name="Kuo A."/>
            <person name="Mondo S."/>
            <person name="Pangilinan J."/>
            <person name="Riley R."/>
            <person name="LaButti K."/>
            <person name="Andreopoulos B."/>
            <person name="Lipzen A."/>
            <person name="Chen C."/>
            <person name="Yan M."/>
            <person name="Daum C."/>
            <person name="Ng V."/>
            <person name="Clum A."/>
            <person name="Steindorff A."/>
            <person name="Ohm R.A."/>
            <person name="Martin F."/>
            <person name="Silar P."/>
            <person name="Natvig D.O."/>
            <person name="Lalanne C."/>
            <person name="Gautier V."/>
            <person name="Ament-Velasquez S.L."/>
            <person name="Kruys A."/>
            <person name="Hutchinson M.I."/>
            <person name="Powell A.J."/>
            <person name="Barry K."/>
            <person name="Miller A.N."/>
            <person name="Grigoriev I.V."/>
            <person name="Debuchy R."/>
            <person name="Gladieux P."/>
            <person name="Hiltunen Thoren M."/>
            <person name="Johannesson H."/>
        </authorList>
    </citation>
    <scope>NUCLEOTIDE SEQUENCE</scope>
    <source>
        <strain evidence="1">PSN293</strain>
    </source>
</reference>
<accession>A0AAN6Y6T6</accession>
<reference evidence="1" key="2">
    <citation type="submission" date="2023-05" db="EMBL/GenBank/DDBJ databases">
        <authorList>
            <consortium name="Lawrence Berkeley National Laboratory"/>
            <person name="Steindorff A."/>
            <person name="Hensen N."/>
            <person name="Bonometti L."/>
            <person name="Westerberg I."/>
            <person name="Brannstrom I.O."/>
            <person name="Guillou S."/>
            <person name="Cros-Aarteil S."/>
            <person name="Calhoun S."/>
            <person name="Haridas S."/>
            <person name="Kuo A."/>
            <person name="Mondo S."/>
            <person name="Pangilinan J."/>
            <person name="Riley R."/>
            <person name="Labutti K."/>
            <person name="Andreopoulos B."/>
            <person name="Lipzen A."/>
            <person name="Chen C."/>
            <person name="Yanf M."/>
            <person name="Daum C."/>
            <person name="Ng V."/>
            <person name="Clum A."/>
            <person name="Ohm R."/>
            <person name="Martin F."/>
            <person name="Silar P."/>
            <person name="Natvig D."/>
            <person name="Lalanne C."/>
            <person name="Gautier V."/>
            <person name="Ament-Velasquez S.L."/>
            <person name="Kruys A."/>
            <person name="Hutchinson M.I."/>
            <person name="Powell A.J."/>
            <person name="Barry K."/>
            <person name="Miller A.N."/>
            <person name="Grigoriev I.V."/>
            <person name="Debuchy R."/>
            <person name="Gladieux P."/>
            <person name="Thoren M.H."/>
            <person name="Johannesson H."/>
        </authorList>
    </citation>
    <scope>NUCLEOTIDE SEQUENCE</scope>
    <source>
        <strain evidence="1">PSN293</strain>
    </source>
</reference>
<dbReference type="EMBL" id="MU858107">
    <property type="protein sequence ID" value="KAK4213524.1"/>
    <property type="molecule type" value="Genomic_DNA"/>
</dbReference>
<evidence type="ECO:0000313" key="1">
    <source>
        <dbReference type="EMBL" id="KAK4213524.1"/>
    </source>
</evidence>
<dbReference type="AlphaFoldDB" id="A0AAN6Y6T6"/>
<name>A0AAN6Y6T6_9PEZI</name>
<gene>
    <name evidence="1" type="ORF">QBC37DRAFT_373903</name>
</gene>
<keyword evidence="2" id="KW-1185">Reference proteome</keyword>
<organism evidence="1 2">
    <name type="scientific">Rhypophila decipiens</name>
    <dbReference type="NCBI Taxonomy" id="261697"/>
    <lineage>
        <taxon>Eukaryota</taxon>
        <taxon>Fungi</taxon>
        <taxon>Dikarya</taxon>
        <taxon>Ascomycota</taxon>
        <taxon>Pezizomycotina</taxon>
        <taxon>Sordariomycetes</taxon>
        <taxon>Sordariomycetidae</taxon>
        <taxon>Sordariales</taxon>
        <taxon>Naviculisporaceae</taxon>
        <taxon>Rhypophila</taxon>
    </lineage>
</organism>